<keyword evidence="2" id="KW-1185">Reference proteome</keyword>
<proteinExistence type="predicted"/>
<protein>
    <submittedName>
        <fullName evidence="1">Uncharacterized protein</fullName>
    </submittedName>
</protein>
<sequence length="227" mass="24942">MKKINTLIIILVTVFALQSCKTAKVVNSWKAEDAIVDLFKTKNVLVIARTANTQGRIAFEVEIAEALRANGIKATESYTRAPKIHTEVEMSEERVAFIKSLLDSEGYNAIVITVIKDKKQTITESSNGVYMGMGMGFGYPGYYGGFYDYYRAPYAYGGYYGSFGGYIPMSTSTSVSTDYVLETVAYNLDEPADKQLVAVVTTSLGDPNDAHDAAKKLIPKIMNSLQN</sequence>
<comment type="caution">
    <text evidence="1">The sequence shown here is derived from an EMBL/GenBank/DDBJ whole genome shotgun (WGS) entry which is preliminary data.</text>
</comment>
<gene>
    <name evidence="1" type="ORF">KO493_14310</name>
</gene>
<evidence type="ECO:0000313" key="1">
    <source>
        <dbReference type="EMBL" id="MBU2951869.1"/>
    </source>
</evidence>
<organism evidence="1 2">
    <name type="scientific">Pseudotamlana agarivorans</name>
    <dbReference type="NCBI Taxonomy" id="481183"/>
    <lineage>
        <taxon>Bacteria</taxon>
        <taxon>Pseudomonadati</taxon>
        <taxon>Bacteroidota</taxon>
        <taxon>Flavobacteriia</taxon>
        <taxon>Flavobacteriales</taxon>
        <taxon>Flavobacteriaceae</taxon>
        <taxon>Pseudotamlana</taxon>
    </lineage>
</organism>
<evidence type="ECO:0000313" key="2">
    <source>
        <dbReference type="Proteomes" id="UP001647509"/>
    </source>
</evidence>
<dbReference type="EMBL" id="JAHKPD010000023">
    <property type="protein sequence ID" value="MBU2951869.1"/>
    <property type="molecule type" value="Genomic_DNA"/>
</dbReference>
<accession>A0ACC5UC54</accession>
<dbReference type="Proteomes" id="UP001647509">
    <property type="component" value="Unassembled WGS sequence"/>
</dbReference>
<name>A0ACC5UC54_9FLAO</name>
<reference evidence="1" key="1">
    <citation type="submission" date="2021-05" db="EMBL/GenBank/DDBJ databases">
        <title>Draft genomes of bacteria isolated from model marine particles.</title>
        <authorList>
            <person name="Datta M.S."/>
            <person name="Schwartzman J.A."/>
            <person name="Enke T.N."/>
            <person name="Saavedra J."/>
            <person name="Cermak N."/>
            <person name="Cordero O.X."/>
        </authorList>
    </citation>
    <scope>NUCLEOTIDE SEQUENCE</scope>
    <source>
        <strain evidence="1">I2M19</strain>
    </source>
</reference>